<keyword evidence="8" id="KW-1185">Reference proteome</keyword>
<keyword evidence="5" id="KW-0732">Signal</keyword>
<keyword evidence="4" id="KW-0106">Calcium</keyword>
<organism evidence="7 8">
    <name type="scientific">Phenylobacterium conjunctum</name>
    <dbReference type="NCBI Taxonomy" id="1298959"/>
    <lineage>
        <taxon>Bacteria</taxon>
        <taxon>Pseudomonadati</taxon>
        <taxon>Pseudomonadota</taxon>
        <taxon>Alphaproteobacteria</taxon>
        <taxon>Caulobacterales</taxon>
        <taxon>Caulobacteraceae</taxon>
        <taxon>Phenylobacterium</taxon>
    </lineage>
</organism>
<dbReference type="RefSeq" id="WP_377352031.1">
    <property type="nucleotide sequence ID" value="NZ_JBHTLQ010000002.1"/>
</dbReference>
<dbReference type="SUPFAM" id="SSF53649">
    <property type="entry name" value="Alkaline phosphatase-like"/>
    <property type="match status" value="1"/>
</dbReference>
<dbReference type="EMBL" id="JBHTLQ010000002">
    <property type="protein sequence ID" value="MFD1189107.1"/>
    <property type="molecule type" value="Genomic_DNA"/>
</dbReference>
<keyword evidence="3" id="KW-0378">Hydrolase</keyword>
<dbReference type="InterPro" id="IPR024607">
    <property type="entry name" value="Sulfatase_CS"/>
</dbReference>
<dbReference type="InterPro" id="IPR017850">
    <property type="entry name" value="Alkaline_phosphatase_core_sf"/>
</dbReference>
<dbReference type="PROSITE" id="PS51257">
    <property type="entry name" value="PROKAR_LIPOPROTEIN"/>
    <property type="match status" value="1"/>
</dbReference>
<comment type="caution">
    <text evidence="7">The sequence shown here is derived from an EMBL/GenBank/DDBJ whole genome shotgun (WGS) entry which is preliminary data.</text>
</comment>
<evidence type="ECO:0000256" key="1">
    <source>
        <dbReference type="ARBA" id="ARBA00008779"/>
    </source>
</evidence>
<dbReference type="PROSITE" id="PS00149">
    <property type="entry name" value="SULFATASE_2"/>
    <property type="match status" value="1"/>
</dbReference>
<name>A0ABW3SXG9_9CAUL</name>
<evidence type="ECO:0000313" key="7">
    <source>
        <dbReference type="EMBL" id="MFD1189107.1"/>
    </source>
</evidence>
<comment type="similarity">
    <text evidence="1">Belongs to the sulfatase family.</text>
</comment>
<dbReference type="Proteomes" id="UP001597216">
    <property type="component" value="Unassembled WGS sequence"/>
</dbReference>
<reference evidence="8" key="1">
    <citation type="journal article" date="2019" name="Int. J. Syst. Evol. Microbiol.">
        <title>The Global Catalogue of Microorganisms (GCM) 10K type strain sequencing project: providing services to taxonomists for standard genome sequencing and annotation.</title>
        <authorList>
            <consortium name="The Broad Institute Genomics Platform"/>
            <consortium name="The Broad Institute Genome Sequencing Center for Infectious Disease"/>
            <person name="Wu L."/>
            <person name="Ma J."/>
        </authorList>
    </citation>
    <scope>NUCLEOTIDE SEQUENCE [LARGE SCALE GENOMIC DNA]</scope>
    <source>
        <strain evidence="8">CCUG 55074</strain>
    </source>
</reference>
<dbReference type="Pfam" id="PF00884">
    <property type="entry name" value="Sulfatase"/>
    <property type="match status" value="1"/>
</dbReference>
<dbReference type="InterPro" id="IPR000917">
    <property type="entry name" value="Sulfatase_N"/>
</dbReference>
<evidence type="ECO:0000256" key="2">
    <source>
        <dbReference type="ARBA" id="ARBA00022723"/>
    </source>
</evidence>
<feature type="domain" description="Sulfatase N-terminal" evidence="6">
    <location>
        <begin position="43"/>
        <end position="378"/>
    </location>
</feature>
<evidence type="ECO:0000313" key="8">
    <source>
        <dbReference type="Proteomes" id="UP001597216"/>
    </source>
</evidence>
<gene>
    <name evidence="7" type="ORF">ACFQ27_00825</name>
</gene>
<dbReference type="Gene3D" id="3.30.1120.10">
    <property type="match status" value="1"/>
</dbReference>
<dbReference type="Gene3D" id="3.40.720.10">
    <property type="entry name" value="Alkaline Phosphatase, subunit A"/>
    <property type="match status" value="1"/>
</dbReference>
<sequence>MSLIRRTLGLPLAFAALASLLISSCTVPPQGRLASRPASPKRPNVIVILADDLGYADVSAYGVKRIHTPHIDAIGDQGVKFTDAYAAAPVCSPSRAGLQTGRNPDRYGFEYNNGPPERDARLNLGLDIGEITIAQALKDQGYHTALIGKWHLGANPDFYPTNRGYDDFVGLLAGATSYIDPSVPGVHVADPPNSSYPSKAARSQHTAIYEGAERKLVHNETEYLTDYFARRAVDYVSARAKSDQPYFLYLAFNAPHDPLMVTQKYYDRFPHIASEQNRIYAGMISALDDAVGQVMAAVKASGEDRDTLVYFMSDNGCAAYIGGLCACEPLRGGKLSHYEGGVRVPFMVRWPAAIKPGQVNRKMVSNMDIFPTSLIAAGGALPKDRIYDGVDLMPFLSGRNTGSPHEALMWRRTPHASIRKGDWKMWKSTDGKFTLLFNLKADPNETTNLATREPAKLKELNDAYEQWAKDLQDPKWPSRPAIQYNVCGTPFELPI</sequence>
<proteinExistence type="inferred from homology"/>
<feature type="chain" id="PRO_5047187099" evidence="5">
    <location>
        <begin position="19"/>
        <end position="495"/>
    </location>
</feature>
<evidence type="ECO:0000256" key="3">
    <source>
        <dbReference type="ARBA" id="ARBA00022801"/>
    </source>
</evidence>
<evidence type="ECO:0000259" key="6">
    <source>
        <dbReference type="Pfam" id="PF00884"/>
    </source>
</evidence>
<accession>A0ABW3SXG9</accession>
<dbReference type="InterPro" id="IPR050738">
    <property type="entry name" value="Sulfatase"/>
</dbReference>
<evidence type="ECO:0000256" key="5">
    <source>
        <dbReference type="SAM" id="SignalP"/>
    </source>
</evidence>
<feature type="signal peptide" evidence="5">
    <location>
        <begin position="1"/>
        <end position="18"/>
    </location>
</feature>
<keyword evidence="2" id="KW-0479">Metal-binding</keyword>
<dbReference type="PANTHER" id="PTHR42693">
    <property type="entry name" value="ARYLSULFATASE FAMILY MEMBER"/>
    <property type="match status" value="1"/>
</dbReference>
<protein>
    <submittedName>
        <fullName evidence="7">Sulfatase-like hydrolase/transferase</fullName>
    </submittedName>
</protein>
<dbReference type="PANTHER" id="PTHR42693:SF33">
    <property type="entry name" value="ARYLSULFATASE"/>
    <property type="match status" value="1"/>
</dbReference>
<evidence type="ECO:0000256" key="4">
    <source>
        <dbReference type="ARBA" id="ARBA00022837"/>
    </source>
</evidence>